<keyword evidence="3" id="KW-1185">Reference proteome</keyword>
<dbReference type="PANTHER" id="PTHR21015">
    <property type="entry name" value="UDP-N-ACETYLGLUCOSAMINE--N-ACETYLMURAMYL-(PENTAPEPTIDE) PYROPHOSPHORYL-UNDECAPRENOL N-ACETYLGLUCOSAMINE TRANSFERASE 1"/>
    <property type="match status" value="1"/>
</dbReference>
<dbReference type="InterPro" id="IPR007235">
    <property type="entry name" value="Glyco_trans_28_C"/>
</dbReference>
<dbReference type="Proteomes" id="UP000315395">
    <property type="component" value="Chromosome"/>
</dbReference>
<evidence type="ECO:0000313" key="2">
    <source>
        <dbReference type="EMBL" id="QDO88590.1"/>
    </source>
</evidence>
<gene>
    <name evidence="2" type="ORF">FNH13_09790</name>
</gene>
<sequence length="337" mass="36113">MIGYYAHHQGAGHVTRLQSIAAHLEQEVVWGLSSLPRPPTWSGPWTHLAHDDAPGAEMSMDVTAGGVLHWAPLGHPGLSHRMSQLAEWVHRHRPRLLVVDVSVEVALFARLMGVPTVVVALPGLRTDRVHQLAYDSASALLAPWPEAAHGHDWPAHWSQKVWCVGGISRFDGREPLPQPGPRTRRRVLVVWGSGGRSVHDAAVAQAAAATPGWEWVERRPGSAPSVDLWADLGAADVVVCHGGQNAVAEVAAARRPAVVVAQDRPFGEQEATVAALERLGLAVGLSQWPPADQWVALVERAARLGGDGWGRWSSGEGARQAASHLTRWGLSPSGLSA</sequence>
<proteinExistence type="predicted"/>
<accession>A0A516GB39</accession>
<dbReference type="AlphaFoldDB" id="A0A516GB39"/>
<dbReference type="KEGG" id="orz:FNH13_09790"/>
<feature type="domain" description="Glycosyl transferase family 28 C-terminal" evidence="1">
    <location>
        <begin position="231"/>
        <end position="287"/>
    </location>
</feature>
<dbReference type="Gene3D" id="3.40.50.2000">
    <property type="entry name" value="Glycogen Phosphorylase B"/>
    <property type="match status" value="1"/>
</dbReference>
<evidence type="ECO:0000259" key="1">
    <source>
        <dbReference type="Pfam" id="PF04101"/>
    </source>
</evidence>
<dbReference type="PANTHER" id="PTHR21015:SF22">
    <property type="entry name" value="GLYCOSYLTRANSFERASE"/>
    <property type="match status" value="1"/>
</dbReference>
<organism evidence="2 3">
    <name type="scientific">Ornithinimicrobium ciconiae</name>
    <dbReference type="NCBI Taxonomy" id="2594265"/>
    <lineage>
        <taxon>Bacteria</taxon>
        <taxon>Bacillati</taxon>
        <taxon>Actinomycetota</taxon>
        <taxon>Actinomycetes</taxon>
        <taxon>Micrococcales</taxon>
        <taxon>Ornithinimicrobiaceae</taxon>
        <taxon>Ornithinimicrobium</taxon>
    </lineage>
</organism>
<dbReference type="Pfam" id="PF04101">
    <property type="entry name" value="Glyco_tran_28_C"/>
    <property type="match status" value="1"/>
</dbReference>
<dbReference type="EMBL" id="CP041616">
    <property type="protein sequence ID" value="QDO88590.1"/>
    <property type="molecule type" value="Genomic_DNA"/>
</dbReference>
<dbReference type="GO" id="GO:0016758">
    <property type="term" value="F:hexosyltransferase activity"/>
    <property type="evidence" value="ECO:0007669"/>
    <property type="project" value="InterPro"/>
</dbReference>
<evidence type="ECO:0000313" key="3">
    <source>
        <dbReference type="Proteomes" id="UP000315395"/>
    </source>
</evidence>
<dbReference type="OrthoDB" id="9809594at2"/>
<reference evidence="2 3" key="1">
    <citation type="submission" date="2019-07" db="EMBL/GenBank/DDBJ databases">
        <title>complete genome sequencing of Ornithinimicrobium sp. H23M54.</title>
        <authorList>
            <person name="Bae J.-W."/>
            <person name="Lee S.-Y."/>
        </authorList>
    </citation>
    <scope>NUCLEOTIDE SEQUENCE [LARGE SCALE GENOMIC DNA]</scope>
    <source>
        <strain evidence="2 3">H23M54</strain>
    </source>
</reference>
<protein>
    <recommendedName>
        <fullName evidence="1">Glycosyl transferase family 28 C-terminal domain-containing protein</fullName>
    </recommendedName>
</protein>
<name>A0A516GB39_9MICO</name>
<dbReference type="RefSeq" id="WP_143783268.1">
    <property type="nucleotide sequence ID" value="NZ_CP041616.1"/>
</dbReference>
<dbReference type="SUPFAM" id="SSF53756">
    <property type="entry name" value="UDP-Glycosyltransferase/glycogen phosphorylase"/>
    <property type="match status" value="1"/>
</dbReference>